<gene>
    <name evidence="9" type="ORF">QJS04_geneDACA005902</name>
</gene>
<keyword evidence="10" id="KW-1185">Reference proteome</keyword>
<dbReference type="Pfam" id="PF13532">
    <property type="entry name" value="2OG-FeII_Oxy_2"/>
    <property type="match status" value="1"/>
</dbReference>
<evidence type="ECO:0000256" key="1">
    <source>
        <dbReference type="ARBA" id="ARBA00007879"/>
    </source>
</evidence>
<comment type="caution">
    <text evidence="9">The sequence shown here is derived from an EMBL/GenBank/DDBJ whole genome shotgun (WGS) entry which is preliminary data.</text>
</comment>
<feature type="region of interest" description="Disordered" evidence="7">
    <location>
        <begin position="257"/>
        <end position="285"/>
    </location>
</feature>
<dbReference type="EMBL" id="JAUJYN010000005">
    <property type="protein sequence ID" value="KAK1270547.1"/>
    <property type="molecule type" value="Genomic_DNA"/>
</dbReference>
<feature type="compositionally biased region" description="Polar residues" evidence="7">
    <location>
        <begin position="66"/>
        <end position="78"/>
    </location>
</feature>
<protein>
    <recommendedName>
        <fullName evidence="8">Fe2OG dioxygenase domain-containing protein</fullName>
    </recommendedName>
</protein>
<evidence type="ECO:0000313" key="9">
    <source>
        <dbReference type="EMBL" id="KAK1270547.1"/>
    </source>
</evidence>
<keyword evidence="3" id="KW-0223">Dioxygenase</keyword>
<name>A0AAV9B3F7_ACOGR</name>
<dbReference type="InterPro" id="IPR027450">
    <property type="entry name" value="AlkB-like"/>
</dbReference>
<dbReference type="InterPro" id="IPR037151">
    <property type="entry name" value="AlkB-like_sf"/>
</dbReference>
<feature type="region of interest" description="Disordered" evidence="7">
    <location>
        <begin position="221"/>
        <end position="243"/>
    </location>
</feature>
<comment type="cofactor">
    <cofactor evidence="6">
        <name>Fe(2+)</name>
        <dbReference type="ChEBI" id="CHEBI:29033"/>
    </cofactor>
    <text evidence="6">Binds 1 Fe(2+) ion per subunit.</text>
</comment>
<dbReference type="GO" id="GO:0035516">
    <property type="term" value="F:broad specificity oxidative DNA demethylase activity"/>
    <property type="evidence" value="ECO:0007669"/>
    <property type="project" value="TreeGrafter"/>
</dbReference>
<keyword evidence="4" id="KW-0560">Oxidoreductase</keyword>
<feature type="binding site" evidence="6">
    <location>
        <position position="469"/>
    </location>
    <ligand>
        <name>Fe cation</name>
        <dbReference type="ChEBI" id="CHEBI:24875"/>
        <note>catalytic</note>
    </ligand>
</feature>
<feature type="domain" description="Fe2OG dioxygenase" evidence="8">
    <location>
        <begin position="449"/>
        <end position="558"/>
    </location>
</feature>
<dbReference type="Gene3D" id="2.60.120.590">
    <property type="entry name" value="Alpha-ketoglutarate-dependent dioxygenase AlkB-like"/>
    <property type="match status" value="1"/>
</dbReference>
<dbReference type="GO" id="GO:0035515">
    <property type="term" value="F:oxidative RNA demethylase activity"/>
    <property type="evidence" value="ECO:0007669"/>
    <property type="project" value="TreeGrafter"/>
</dbReference>
<feature type="compositionally biased region" description="Polar residues" evidence="7">
    <location>
        <begin position="257"/>
        <end position="275"/>
    </location>
</feature>
<evidence type="ECO:0000313" key="10">
    <source>
        <dbReference type="Proteomes" id="UP001179952"/>
    </source>
</evidence>
<dbReference type="InterPro" id="IPR005123">
    <property type="entry name" value="Oxoglu/Fe-dep_dioxygenase_dom"/>
</dbReference>
<dbReference type="GO" id="GO:0005737">
    <property type="term" value="C:cytoplasm"/>
    <property type="evidence" value="ECO:0007669"/>
    <property type="project" value="TreeGrafter"/>
</dbReference>
<dbReference type="PANTHER" id="PTHR16557:SF2">
    <property type="entry name" value="NUCLEIC ACID DIOXYGENASE ALKBH1"/>
    <property type="match status" value="1"/>
</dbReference>
<evidence type="ECO:0000259" key="8">
    <source>
        <dbReference type="PROSITE" id="PS51471"/>
    </source>
</evidence>
<feature type="binding site" evidence="6">
    <location>
        <position position="467"/>
    </location>
    <ligand>
        <name>Fe cation</name>
        <dbReference type="ChEBI" id="CHEBI:24875"/>
        <note>catalytic</note>
    </ligand>
</feature>
<dbReference type="Proteomes" id="UP001179952">
    <property type="component" value="Unassembled WGS sequence"/>
</dbReference>
<keyword evidence="5 6" id="KW-0408">Iron</keyword>
<evidence type="ECO:0000256" key="4">
    <source>
        <dbReference type="ARBA" id="ARBA00023002"/>
    </source>
</evidence>
<dbReference type="PANTHER" id="PTHR16557">
    <property type="entry name" value="ALKYLATED DNA REPAIR PROTEIN ALKB-RELATED"/>
    <property type="match status" value="1"/>
</dbReference>
<dbReference type="SUPFAM" id="SSF51197">
    <property type="entry name" value="Clavaminate synthase-like"/>
    <property type="match status" value="1"/>
</dbReference>
<feature type="region of interest" description="Disordered" evidence="7">
    <location>
        <begin position="18"/>
        <end position="48"/>
    </location>
</feature>
<dbReference type="GO" id="GO:0008198">
    <property type="term" value="F:ferrous iron binding"/>
    <property type="evidence" value="ECO:0007669"/>
    <property type="project" value="TreeGrafter"/>
</dbReference>
<organism evidence="9 10">
    <name type="scientific">Acorus gramineus</name>
    <name type="common">Dwarf sweet flag</name>
    <dbReference type="NCBI Taxonomy" id="55184"/>
    <lineage>
        <taxon>Eukaryota</taxon>
        <taxon>Viridiplantae</taxon>
        <taxon>Streptophyta</taxon>
        <taxon>Embryophyta</taxon>
        <taxon>Tracheophyta</taxon>
        <taxon>Spermatophyta</taxon>
        <taxon>Magnoliopsida</taxon>
        <taxon>Liliopsida</taxon>
        <taxon>Acoraceae</taxon>
        <taxon>Acorus</taxon>
    </lineage>
</organism>
<evidence type="ECO:0000256" key="6">
    <source>
        <dbReference type="PIRSR" id="PIRSR604574-2"/>
    </source>
</evidence>
<dbReference type="PROSITE" id="PS51471">
    <property type="entry name" value="FE2OG_OXY"/>
    <property type="match status" value="1"/>
</dbReference>
<reference evidence="9" key="2">
    <citation type="submission" date="2023-06" db="EMBL/GenBank/DDBJ databases">
        <authorList>
            <person name="Ma L."/>
            <person name="Liu K.-W."/>
            <person name="Li Z."/>
            <person name="Hsiao Y.-Y."/>
            <person name="Qi Y."/>
            <person name="Fu T."/>
            <person name="Tang G."/>
            <person name="Zhang D."/>
            <person name="Sun W.-H."/>
            <person name="Liu D.-K."/>
            <person name="Li Y."/>
            <person name="Chen G.-Z."/>
            <person name="Liu X.-D."/>
            <person name="Liao X.-Y."/>
            <person name="Jiang Y.-T."/>
            <person name="Yu X."/>
            <person name="Hao Y."/>
            <person name="Huang J."/>
            <person name="Zhao X.-W."/>
            <person name="Ke S."/>
            <person name="Chen Y.-Y."/>
            <person name="Wu W.-L."/>
            <person name="Hsu J.-L."/>
            <person name="Lin Y.-F."/>
            <person name="Huang M.-D."/>
            <person name="Li C.-Y."/>
            <person name="Huang L."/>
            <person name="Wang Z.-W."/>
            <person name="Zhao X."/>
            <person name="Zhong W.-Y."/>
            <person name="Peng D.-H."/>
            <person name="Ahmad S."/>
            <person name="Lan S."/>
            <person name="Zhang J.-S."/>
            <person name="Tsai W.-C."/>
            <person name="Van De Peer Y."/>
            <person name="Liu Z.-J."/>
        </authorList>
    </citation>
    <scope>NUCLEOTIDE SEQUENCE</scope>
    <source>
        <strain evidence="9">SCP</strain>
        <tissue evidence="9">Leaves</tissue>
    </source>
</reference>
<sequence length="558" mass="61963">MIQFSRFFSSIPSAFRSRKKQRSLSMSRSNRGRESVWSPKKPTPDIECSVDQKNKRTLTSKTGIGVLQSPNVGFQNRPTRPERRAGNKGWEAASMNLVGSSEAKLKVASSPSTENEEGMEHECFNARMQPQALSPQMASIMKHNGHCNQASEGGLSMYQQDRHSMAEETSNGDRCLSNVRLQHGPAMPKRETDVGSLRVASIDFNGTSEASLNAAWPTPTRNKRMESEYSRSGGQPHVSRHSQTSFIDNQADVCETSVHQEPSSAFHTPSRNQPYTVVGTRPRESPENMLSDLNVGVASFDICIEKRGSVKLNPPLSIINREEREERKRSLPSQHVILGPGLILLKKYINHCDQVEIIRQCRQLGIGPGGFYRPGYNDGAKLNLQMMGLGKNWDPTTKYEDVRSIDGAKPPKIPDHFNTIVQGAIQESHNLIKKTCKVSHAEDVLPKMCPDLCIVNFYSKAGKLGLHQDKDESPQSLNKGLPVVSFSLGDSAEFIYGITRDASDKVMLESGDVLIFGGKSRMIYHGVTHITPGTAPRRLIVDTGFRSPGRLNLTFRQY</sequence>
<feature type="binding site" evidence="6">
    <location>
        <position position="525"/>
    </location>
    <ligand>
        <name>Fe cation</name>
        <dbReference type="ChEBI" id="CHEBI:24875"/>
        <note>catalytic</note>
    </ligand>
</feature>
<evidence type="ECO:0000256" key="5">
    <source>
        <dbReference type="ARBA" id="ARBA00023004"/>
    </source>
</evidence>
<dbReference type="AlphaFoldDB" id="A0AAV9B3F7"/>
<accession>A0AAV9B3F7</accession>
<evidence type="ECO:0000256" key="2">
    <source>
        <dbReference type="ARBA" id="ARBA00022723"/>
    </source>
</evidence>
<keyword evidence="2 6" id="KW-0479">Metal-binding</keyword>
<evidence type="ECO:0000256" key="3">
    <source>
        <dbReference type="ARBA" id="ARBA00022964"/>
    </source>
</evidence>
<feature type="region of interest" description="Disordered" evidence="7">
    <location>
        <begin position="66"/>
        <end position="87"/>
    </location>
</feature>
<dbReference type="GO" id="GO:0035513">
    <property type="term" value="P:oxidative RNA demethylation"/>
    <property type="evidence" value="ECO:0007669"/>
    <property type="project" value="TreeGrafter"/>
</dbReference>
<proteinExistence type="inferred from homology"/>
<evidence type="ECO:0000256" key="7">
    <source>
        <dbReference type="SAM" id="MobiDB-lite"/>
    </source>
</evidence>
<comment type="similarity">
    <text evidence="1">Belongs to the alkB family.</text>
</comment>
<reference evidence="9" key="1">
    <citation type="journal article" date="2023" name="Nat. Commun.">
        <title>Diploid and tetraploid genomes of Acorus and the evolution of monocots.</title>
        <authorList>
            <person name="Ma L."/>
            <person name="Liu K.W."/>
            <person name="Li Z."/>
            <person name="Hsiao Y.Y."/>
            <person name="Qi Y."/>
            <person name="Fu T."/>
            <person name="Tang G.D."/>
            <person name="Zhang D."/>
            <person name="Sun W.H."/>
            <person name="Liu D.K."/>
            <person name="Li Y."/>
            <person name="Chen G.Z."/>
            <person name="Liu X.D."/>
            <person name="Liao X.Y."/>
            <person name="Jiang Y.T."/>
            <person name="Yu X."/>
            <person name="Hao Y."/>
            <person name="Huang J."/>
            <person name="Zhao X.W."/>
            <person name="Ke S."/>
            <person name="Chen Y.Y."/>
            <person name="Wu W.L."/>
            <person name="Hsu J.L."/>
            <person name="Lin Y.F."/>
            <person name="Huang M.D."/>
            <person name="Li C.Y."/>
            <person name="Huang L."/>
            <person name="Wang Z.W."/>
            <person name="Zhao X."/>
            <person name="Zhong W.Y."/>
            <person name="Peng D.H."/>
            <person name="Ahmad S."/>
            <person name="Lan S."/>
            <person name="Zhang J.S."/>
            <person name="Tsai W.C."/>
            <person name="Van de Peer Y."/>
            <person name="Liu Z.J."/>
        </authorList>
    </citation>
    <scope>NUCLEOTIDE SEQUENCE</scope>
    <source>
        <strain evidence="9">SCP</strain>
    </source>
</reference>
<dbReference type="InterPro" id="IPR004574">
    <property type="entry name" value="Alkb"/>
</dbReference>